<dbReference type="AlphaFoldDB" id="A0A175RW11"/>
<protein>
    <recommendedName>
        <fullName evidence="4">40-residue YVTN family beta-propeller repeat protein</fullName>
    </recommendedName>
</protein>
<comment type="caution">
    <text evidence="2">The sequence shown here is derived from an EMBL/GenBank/DDBJ whole genome shotgun (WGS) entry which is preliminary data.</text>
</comment>
<sequence>MIRTTLLAAALLVSTSAFALPAASDRVYTADQNSNTVSVIDPVANKLLGQIRLGNPRPDVLSPLYKGEVNVHGLGFSPDHRTLVVVSTVTNSVTFIDTATNAVKGTTYIGRNPHEAFFTPDGKQVWATVRGEDYLSVIDAATFKETGRIPTTSGPGMTKFSRDGKLAFVANSFNPVLEVFDVASHALVKRIPVVSPFVPFVQVSPDGSDVWLTHKDVGKVTRVDARTLEVKEVIDSGPISNHLGFGTVDGETLVYVTIGGENVVKVYKSGEKTQLVATIPVGALPHGIWGSEDGSRIFVGLENGDKVDVINTAEQKVVADIPVGQAPQALVFVPGAVPEGAGTENLMPLKAGRENLTLSLKAPEGADGSGMVVSRNLGLVDAIDVSVAKLKPMTEYGVFFEGQDEPVVVLKTNDKGAGMASSIGPVRTIAVPGEPMAAKEPRLVVVEGLKGTASPILTSR</sequence>
<proteinExistence type="predicted"/>
<dbReference type="Proteomes" id="UP000078529">
    <property type="component" value="Unassembled WGS sequence"/>
</dbReference>
<gene>
    <name evidence="2" type="ORF">NS365_05295</name>
</gene>
<dbReference type="SUPFAM" id="SSF50974">
    <property type="entry name" value="Nitrous oxide reductase, N-terminal domain"/>
    <property type="match status" value="1"/>
</dbReference>
<dbReference type="InterPro" id="IPR031815">
    <property type="entry name" value="DUF5074"/>
</dbReference>
<dbReference type="Pfam" id="PF16819">
    <property type="entry name" value="DUF5074"/>
    <property type="match status" value="1"/>
</dbReference>
<dbReference type="PANTHER" id="PTHR47197">
    <property type="entry name" value="PROTEIN NIRF"/>
    <property type="match status" value="1"/>
</dbReference>
<dbReference type="PATRIC" id="fig|401562.4.peg.671"/>
<keyword evidence="3" id="KW-1185">Reference proteome</keyword>
<feature type="signal peptide" evidence="1">
    <location>
        <begin position="1"/>
        <end position="19"/>
    </location>
</feature>
<evidence type="ECO:0000313" key="3">
    <source>
        <dbReference type="Proteomes" id="UP000078529"/>
    </source>
</evidence>
<organism evidence="2 3">
    <name type="scientific">Aureimonas ureilytica</name>
    <dbReference type="NCBI Taxonomy" id="401562"/>
    <lineage>
        <taxon>Bacteria</taxon>
        <taxon>Pseudomonadati</taxon>
        <taxon>Pseudomonadota</taxon>
        <taxon>Alphaproteobacteria</taxon>
        <taxon>Hyphomicrobiales</taxon>
        <taxon>Aurantimonadaceae</taxon>
        <taxon>Aureimonas</taxon>
    </lineage>
</organism>
<accession>A0A175RW11</accession>
<dbReference type="Gene3D" id="2.130.10.10">
    <property type="entry name" value="YVTN repeat-like/Quinoprotein amine dehydrogenase"/>
    <property type="match status" value="3"/>
</dbReference>
<keyword evidence="1" id="KW-0732">Signal</keyword>
<evidence type="ECO:0000256" key="1">
    <source>
        <dbReference type="SAM" id="SignalP"/>
    </source>
</evidence>
<reference evidence="2 3" key="1">
    <citation type="journal article" date="2016" name="Front. Microbiol.">
        <title>Genomic Resource of Rice Seed Associated Bacteria.</title>
        <authorList>
            <person name="Midha S."/>
            <person name="Bansal K."/>
            <person name="Sharma S."/>
            <person name="Kumar N."/>
            <person name="Patil P.P."/>
            <person name="Chaudhry V."/>
            <person name="Patil P.B."/>
        </authorList>
    </citation>
    <scope>NUCLEOTIDE SEQUENCE [LARGE SCALE GENOMIC DNA]</scope>
    <source>
        <strain evidence="2 3">NS365</strain>
    </source>
</reference>
<name>A0A175RW11_9HYPH</name>
<dbReference type="EMBL" id="LDQA01000013">
    <property type="protein sequence ID" value="KTR07059.1"/>
    <property type="molecule type" value="Genomic_DNA"/>
</dbReference>
<dbReference type="InterPro" id="IPR051200">
    <property type="entry name" value="Host-pathogen_enzymatic-act"/>
</dbReference>
<dbReference type="InterPro" id="IPR011045">
    <property type="entry name" value="N2O_reductase_N"/>
</dbReference>
<evidence type="ECO:0008006" key="4">
    <source>
        <dbReference type="Google" id="ProtNLM"/>
    </source>
</evidence>
<dbReference type="InterPro" id="IPR015943">
    <property type="entry name" value="WD40/YVTN_repeat-like_dom_sf"/>
</dbReference>
<evidence type="ECO:0000313" key="2">
    <source>
        <dbReference type="EMBL" id="KTR07059.1"/>
    </source>
</evidence>
<dbReference type="RefSeq" id="WP_058599240.1">
    <property type="nucleotide sequence ID" value="NZ_LDQA01000013.1"/>
</dbReference>
<feature type="chain" id="PRO_5008042219" description="40-residue YVTN family beta-propeller repeat protein" evidence="1">
    <location>
        <begin position="20"/>
        <end position="460"/>
    </location>
</feature>
<dbReference type="PANTHER" id="PTHR47197:SF3">
    <property type="entry name" value="DIHYDRO-HEME D1 DEHYDROGENASE"/>
    <property type="match status" value="1"/>
</dbReference>